<dbReference type="Proteomes" id="UP000017127">
    <property type="component" value="Unassembled WGS sequence"/>
</dbReference>
<dbReference type="EMBL" id="AUZM01000038">
    <property type="protein sequence ID" value="ERT06328.1"/>
    <property type="molecule type" value="Genomic_DNA"/>
</dbReference>
<evidence type="ECO:0000313" key="1">
    <source>
        <dbReference type="EMBL" id="ERT06328.1"/>
    </source>
</evidence>
<proteinExistence type="predicted"/>
<protein>
    <submittedName>
        <fullName evidence="1">Uncharacterized protein</fullName>
    </submittedName>
</protein>
<accession>U7QEJ0</accession>
<keyword evidence="2" id="KW-1185">Reference proteome</keyword>
<name>U7QEJ0_9CYAN</name>
<comment type="caution">
    <text evidence="1">The sequence shown here is derived from an EMBL/GenBank/DDBJ whole genome shotgun (WGS) entry which is preliminary data.</text>
</comment>
<sequence>MNNSRLIGEYSPIHRQIPNLTSEKYLVIVGITVRFTFN</sequence>
<organism evidence="1 2">
    <name type="scientific">Lyngbya aestuarii BL J</name>
    <dbReference type="NCBI Taxonomy" id="1348334"/>
    <lineage>
        <taxon>Bacteria</taxon>
        <taxon>Bacillati</taxon>
        <taxon>Cyanobacteriota</taxon>
        <taxon>Cyanophyceae</taxon>
        <taxon>Oscillatoriophycideae</taxon>
        <taxon>Oscillatoriales</taxon>
        <taxon>Microcoleaceae</taxon>
        <taxon>Lyngbya</taxon>
    </lineage>
</organism>
<reference evidence="1 2" key="1">
    <citation type="journal article" date="2013" name="Front. Microbiol.">
        <title>Comparative genomic analyses of the cyanobacterium, Lyngbya aestuarii BL J, a powerful hydrogen producer.</title>
        <authorList>
            <person name="Kothari A."/>
            <person name="Vaughn M."/>
            <person name="Garcia-Pichel F."/>
        </authorList>
    </citation>
    <scope>NUCLEOTIDE SEQUENCE [LARGE SCALE GENOMIC DNA]</scope>
    <source>
        <strain evidence="1 2">BL J</strain>
    </source>
</reference>
<dbReference type="AlphaFoldDB" id="U7QEJ0"/>
<gene>
    <name evidence="1" type="ORF">M595_3735</name>
</gene>
<evidence type="ECO:0000313" key="2">
    <source>
        <dbReference type="Proteomes" id="UP000017127"/>
    </source>
</evidence>